<keyword evidence="1" id="KW-0732">Signal</keyword>
<dbReference type="GO" id="GO:0005549">
    <property type="term" value="F:odorant binding"/>
    <property type="evidence" value="ECO:0007669"/>
    <property type="project" value="InterPro"/>
</dbReference>
<evidence type="ECO:0000313" key="3">
    <source>
        <dbReference type="Proteomes" id="UP000729913"/>
    </source>
</evidence>
<dbReference type="InterPro" id="IPR006170">
    <property type="entry name" value="PBP/GOBP"/>
</dbReference>
<feature type="chain" id="PRO_5035242366" evidence="1">
    <location>
        <begin position="24"/>
        <end position="79"/>
    </location>
</feature>
<reference evidence="2" key="2">
    <citation type="submission" date="2021-04" db="EMBL/GenBank/DDBJ databases">
        <title>Genome-wide patterns of bracovirus chromosomal integration into multiple host tissues during parasitism.</title>
        <authorList>
            <person name="Chebbi M.A.C."/>
        </authorList>
    </citation>
    <scope>NUCLEOTIDE SEQUENCE</scope>
    <source>
        <tissue evidence="2">Whole body</tissue>
    </source>
</reference>
<dbReference type="OrthoDB" id="6610259at2759"/>
<sequence length="79" mass="8975">MSKVYFCSFALAFLFFELSNVDAKLSISQMKSIAKPWSQKCASKIGTSQELLEAHRRGEFPEDQTLMCYLLCNAKMAKI</sequence>
<name>A0A8J5QXE4_9HYME</name>
<dbReference type="AlphaFoldDB" id="A0A8J5QXE4"/>
<dbReference type="Proteomes" id="UP000729913">
    <property type="component" value="Unassembled WGS sequence"/>
</dbReference>
<dbReference type="PANTHER" id="PTHR21364:SF2">
    <property type="entry name" value="GENERAL ODORANT-BINDING PROTEIN 19A"/>
    <property type="match status" value="1"/>
</dbReference>
<dbReference type="EMBL" id="JAAOIC020000020">
    <property type="protein sequence ID" value="KAG8040661.1"/>
    <property type="molecule type" value="Genomic_DNA"/>
</dbReference>
<comment type="caution">
    <text evidence="2">The sequence shown here is derived from an EMBL/GenBank/DDBJ whole genome shotgun (WGS) entry which is preliminary data.</text>
</comment>
<evidence type="ECO:0000256" key="1">
    <source>
        <dbReference type="SAM" id="SignalP"/>
    </source>
</evidence>
<reference evidence="2" key="1">
    <citation type="submission" date="2020-03" db="EMBL/GenBank/DDBJ databases">
        <authorList>
            <person name="Chebbi M.A."/>
            <person name="Drezen J.M."/>
        </authorList>
    </citation>
    <scope>NUCLEOTIDE SEQUENCE</scope>
    <source>
        <tissue evidence="2">Whole body</tissue>
    </source>
</reference>
<feature type="signal peptide" evidence="1">
    <location>
        <begin position="1"/>
        <end position="23"/>
    </location>
</feature>
<gene>
    <name evidence="2" type="ORF">G9C98_002657</name>
</gene>
<dbReference type="CDD" id="cd23992">
    <property type="entry name" value="PBP_GOBP"/>
    <property type="match status" value="1"/>
</dbReference>
<feature type="non-terminal residue" evidence="2">
    <location>
        <position position="79"/>
    </location>
</feature>
<proteinExistence type="predicted"/>
<protein>
    <submittedName>
        <fullName evidence="2">Uncharacterized protein</fullName>
    </submittedName>
</protein>
<keyword evidence="3" id="KW-1185">Reference proteome</keyword>
<accession>A0A8J5QXE4</accession>
<organism evidence="2 3">
    <name type="scientific">Cotesia typhae</name>
    <dbReference type="NCBI Taxonomy" id="2053667"/>
    <lineage>
        <taxon>Eukaryota</taxon>
        <taxon>Metazoa</taxon>
        <taxon>Ecdysozoa</taxon>
        <taxon>Arthropoda</taxon>
        <taxon>Hexapoda</taxon>
        <taxon>Insecta</taxon>
        <taxon>Pterygota</taxon>
        <taxon>Neoptera</taxon>
        <taxon>Endopterygota</taxon>
        <taxon>Hymenoptera</taxon>
        <taxon>Apocrita</taxon>
        <taxon>Ichneumonoidea</taxon>
        <taxon>Braconidae</taxon>
        <taxon>Microgastrinae</taxon>
        <taxon>Cotesia</taxon>
    </lineage>
</organism>
<evidence type="ECO:0000313" key="2">
    <source>
        <dbReference type="EMBL" id="KAG8040661.1"/>
    </source>
</evidence>
<dbReference type="PANTHER" id="PTHR21364">
    <property type="entry name" value="GENERAL ODORANT-BINDING PROTEIN 19A"/>
    <property type="match status" value="1"/>
</dbReference>
<dbReference type="Pfam" id="PF01395">
    <property type="entry name" value="PBP_GOBP"/>
    <property type="match status" value="1"/>
</dbReference>